<evidence type="ECO:0000313" key="2">
    <source>
        <dbReference type="EMBL" id="GBL93353.1"/>
    </source>
</evidence>
<proteinExistence type="predicted"/>
<dbReference type="AlphaFoldDB" id="A0A4Y2BN17"/>
<feature type="region of interest" description="Disordered" evidence="1">
    <location>
        <begin position="1"/>
        <end position="57"/>
    </location>
</feature>
<gene>
    <name evidence="2" type="ORF">AVEN_219479_1</name>
</gene>
<feature type="compositionally biased region" description="Pro residues" evidence="1">
    <location>
        <begin position="9"/>
        <end position="25"/>
    </location>
</feature>
<sequence>MLQTALPPLRSPRTPPPDTLTPSPSPTQRFTAFWREHPPRSDFSNLTATPSHFLPPQRFPSHTGDLSPFSKNHISFLRPSIPMENQRRWNSNFAVYLRQLSSGFHIDEWVWLSVFQ</sequence>
<comment type="caution">
    <text evidence="2">The sequence shown here is derived from an EMBL/GenBank/DDBJ whole genome shotgun (WGS) entry which is preliminary data.</text>
</comment>
<reference evidence="2 3" key="1">
    <citation type="journal article" date="2019" name="Sci. Rep.">
        <title>Orb-weaving spider Araneus ventricosus genome elucidates the spidroin gene catalogue.</title>
        <authorList>
            <person name="Kono N."/>
            <person name="Nakamura H."/>
            <person name="Ohtoshi R."/>
            <person name="Moran D.A.P."/>
            <person name="Shinohara A."/>
            <person name="Yoshida Y."/>
            <person name="Fujiwara M."/>
            <person name="Mori M."/>
            <person name="Tomita M."/>
            <person name="Arakawa K."/>
        </authorList>
    </citation>
    <scope>NUCLEOTIDE SEQUENCE [LARGE SCALE GENOMIC DNA]</scope>
</reference>
<evidence type="ECO:0000256" key="1">
    <source>
        <dbReference type="SAM" id="MobiDB-lite"/>
    </source>
</evidence>
<dbReference type="Proteomes" id="UP000499080">
    <property type="component" value="Unassembled WGS sequence"/>
</dbReference>
<keyword evidence="3" id="KW-1185">Reference proteome</keyword>
<dbReference type="EMBL" id="BGPR01000093">
    <property type="protein sequence ID" value="GBL93353.1"/>
    <property type="molecule type" value="Genomic_DNA"/>
</dbReference>
<organism evidence="2 3">
    <name type="scientific">Araneus ventricosus</name>
    <name type="common">Orbweaver spider</name>
    <name type="synonym">Epeira ventricosa</name>
    <dbReference type="NCBI Taxonomy" id="182803"/>
    <lineage>
        <taxon>Eukaryota</taxon>
        <taxon>Metazoa</taxon>
        <taxon>Ecdysozoa</taxon>
        <taxon>Arthropoda</taxon>
        <taxon>Chelicerata</taxon>
        <taxon>Arachnida</taxon>
        <taxon>Araneae</taxon>
        <taxon>Araneomorphae</taxon>
        <taxon>Entelegynae</taxon>
        <taxon>Araneoidea</taxon>
        <taxon>Araneidae</taxon>
        <taxon>Araneus</taxon>
    </lineage>
</organism>
<name>A0A4Y2BN17_ARAVE</name>
<protein>
    <submittedName>
        <fullName evidence="2">Uncharacterized protein</fullName>
    </submittedName>
</protein>
<evidence type="ECO:0000313" key="3">
    <source>
        <dbReference type="Proteomes" id="UP000499080"/>
    </source>
</evidence>
<accession>A0A4Y2BN17</accession>